<dbReference type="Pfam" id="PF02632">
    <property type="entry name" value="BioY"/>
    <property type="match status" value="1"/>
</dbReference>
<feature type="region of interest" description="Disordered" evidence="3">
    <location>
        <begin position="1"/>
        <end position="29"/>
    </location>
</feature>
<evidence type="ECO:0000313" key="5">
    <source>
        <dbReference type="EMBL" id="QAV32565.1"/>
    </source>
</evidence>
<sequence>MLSISPHSSESKTERRVYQVEDKKKPKEARPRNFKRLATIALFASLTAVGAQISIPIGSVPITLQMFFVFLAGFTLNPFDAFLSMLVYLVLGAVGLPVFANFSGGIIHLIGPTSGYLWAFPISAFVISWLSRRTNAILSGLLGLVVVYLIGWTVLGFHIGSYKKAFLVGVLPFIFLDALKLAMSYFVALKTRKILGGSAYGQA</sequence>
<feature type="transmembrane region" description="Helical" evidence="4">
    <location>
        <begin position="115"/>
        <end position="131"/>
    </location>
</feature>
<reference evidence="5 6" key="1">
    <citation type="submission" date="2018-01" db="EMBL/GenBank/DDBJ databases">
        <title>The whole genome sequencing and assembly of Fervidobacterium changbaicum CBS-1 strain.</title>
        <authorList>
            <person name="Kim J.-Y."/>
            <person name="Park M.-K."/>
            <person name="Yi H."/>
            <person name="Bahn Y.-S."/>
            <person name="Kim J.F."/>
            <person name="Lee D.-W."/>
        </authorList>
    </citation>
    <scope>NUCLEOTIDE SEQUENCE [LARGE SCALE GENOMIC DNA]</scope>
    <source>
        <strain evidence="5 6">CBS-1</strain>
    </source>
</reference>
<evidence type="ECO:0000256" key="2">
    <source>
        <dbReference type="PIRNR" id="PIRNR016661"/>
    </source>
</evidence>
<evidence type="ECO:0000256" key="1">
    <source>
        <dbReference type="ARBA" id="ARBA00010692"/>
    </source>
</evidence>
<evidence type="ECO:0000313" key="6">
    <source>
        <dbReference type="Proteomes" id="UP000288947"/>
    </source>
</evidence>
<protein>
    <recommendedName>
        <fullName evidence="2">Biotin transporter</fullName>
    </recommendedName>
</protein>
<gene>
    <name evidence="5" type="ORF">CBS1_01590</name>
</gene>
<organism evidence="5 6">
    <name type="scientific">Fervidobacterium changbaicum</name>
    <dbReference type="NCBI Taxonomy" id="310769"/>
    <lineage>
        <taxon>Bacteria</taxon>
        <taxon>Thermotogati</taxon>
        <taxon>Thermotogota</taxon>
        <taxon>Thermotogae</taxon>
        <taxon>Thermotogales</taxon>
        <taxon>Fervidobacteriaceae</taxon>
        <taxon>Fervidobacterium</taxon>
    </lineage>
</organism>
<feature type="transmembrane region" description="Helical" evidence="4">
    <location>
        <begin position="138"/>
        <end position="159"/>
    </location>
</feature>
<name>A0ABX5QR30_9BACT</name>
<dbReference type="Proteomes" id="UP000288947">
    <property type="component" value="Chromosome"/>
</dbReference>
<dbReference type="Gene3D" id="1.10.1760.20">
    <property type="match status" value="1"/>
</dbReference>
<proteinExistence type="inferred from homology"/>
<dbReference type="PANTHER" id="PTHR34295:SF1">
    <property type="entry name" value="BIOTIN TRANSPORTER BIOY"/>
    <property type="match status" value="1"/>
</dbReference>
<keyword evidence="4" id="KW-0812">Transmembrane</keyword>
<evidence type="ECO:0000256" key="4">
    <source>
        <dbReference type="SAM" id="Phobius"/>
    </source>
</evidence>
<evidence type="ECO:0000256" key="3">
    <source>
        <dbReference type="SAM" id="MobiDB-lite"/>
    </source>
</evidence>
<comment type="similarity">
    <text evidence="1 2">Belongs to the BioY family.</text>
</comment>
<feature type="transmembrane region" description="Helical" evidence="4">
    <location>
        <begin position="165"/>
        <end position="188"/>
    </location>
</feature>
<comment type="subcellular location">
    <subcellularLocation>
        <location evidence="2">Cell membrane</location>
        <topology evidence="2">Multi-pass membrane protein</topology>
    </subcellularLocation>
</comment>
<keyword evidence="6" id="KW-1185">Reference proteome</keyword>
<dbReference type="InterPro" id="IPR003784">
    <property type="entry name" value="BioY"/>
</dbReference>
<keyword evidence="2" id="KW-0813">Transport</keyword>
<accession>A0ABX5QR30</accession>
<keyword evidence="2" id="KW-1003">Cell membrane</keyword>
<feature type="transmembrane region" description="Helical" evidence="4">
    <location>
        <begin position="37"/>
        <end position="55"/>
    </location>
</feature>
<dbReference type="PANTHER" id="PTHR34295">
    <property type="entry name" value="BIOTIN TRANSPORTER BIOY"/>
    <property type="match status" value="1"/>
</dbReference>
<dbReference type="PIRSF" id="PIRSF016661">
    <property type="entry name" value="BioY"/>
    <property type="match status" value="1"/>
</dbReference>
<keyword evidence="2 4" id="KW-0472">Membrane</keyword>
<dbReference type="EMBL" id="CP026721">
    <property type="protein sequence ID" value="QAV32565.1"/>
    <property type="molecule type" value="Genomic_DNA"/>
</dbReference>
<feature type="compositionally biased region" description="Basic and acidic residues" evidence="3">
    <location>
        <begin position="9"/>
        <end position="29"/>
    </location>
</feature>
<keyword evidence="4" id="KW-1133">Transmembrane helix</keyword>